<feature type="coiled-coil region" evidence="5">
    <location>
        <begin position="223"/>
        <end position="257"/>
    </location>
</feature>
<proteinExistence type="predicted"/>
<dbReference type="InterPro" id="IPR013320">
    <property type="entry name" value="ConA-like_dom_sf"/>
</dbReference>
<feature type="domain" description="B30.2/SPRY" evidence="7">
    <location>
        <begin position="336"/>
        <end position="537"/>
    </location>
</feature>
<organism evidence="8 9">
    <name type="scientific">Electrophorus voltai</name>
    <dbReference type="NCBI Taxonomy" id="2609070"/>
    <lineage>
        <taxon>Eukaryota</taxon>
        <taxon>Metazoa</taxon>
        <taxon>Chordata</taxon>
        <taxon>Craniata</taxon>
        <taxon>Vertebrata</taxon>
        <taxon>Euteleostomi</taxon>
        <taxon>Actinopterygii</taxon>
        <taxon>Neopterygii</taxon>
        <taxon>Teleostei</taxon>
        <taxon>Ostariophysi</taxon>
        <taxon>Gymnotiformes</taxon>
        <taxon>Gymnotoidei</taxon>
        <taxon>Gymnotidae</taxon>
        <taxon>Electrophorus</taxon>
    </lineage>
</organism>
<name>A0AAD8YUK4_9TELE</name>
<evidence type="ECO:0000256" key="1">
    <source>
        <dbReference type="ARBA" id="ARBA00022723"/>
    </source>
</evidence>
<feature type="coiled-coil region" evidence="5">
    <location>
        <begin position="741"/>
        <end position="775"/>
    </location>
</feature>
<dbReference type="InterPro" id="IPR058030">
    <property type="entry name" value="TRIM8/14/16/25/29/45/65_CC"/>
</dbReference>
<evidence type="ECO:0000259" key="7">
    <source>
        <dbReference type="PROSITE" id="PS50188"/>
    </source>
</evidence>
<evidence type="ECO:0008006" key="10">
    <source>
        <dbReference type="Google" id="ProtNLM"/>
    </source>
</evidence>
<comment type="caution">
    <text evidence="8">The sequence shown here is derived from an EMBL/GenBank/DDBJ whole genome shotgun (WGS) entry which is preliminary data.</text>
</comment>
<sequence length="1094" mass="123141">PGIAPHPHQEAISLAAPDSCFWSNETNQFPYALAQPVAPASSSMDEDAATSSDRSLAAPPDVECAVCVGVKRRAQQACLECVASYCETHLDLHNTLHARKRHKLVEPGCLQERICPEHDKPLQVFCRTDQLCICHLCLAIKHKGHEVVAIKKEVAEKNIKLVKMHQQASERIQRREKEEEDLNEAVVVFKASAEEAMERSEGAFAELMLSMEGRRRAVTELIREKEEAVVKEARELVERARQEIDDLKRRAADLERLQTLSHTNDDICFLTKAHAVSQPAKGLQIPALLTQPNSSFRLVTEAVSGLAQKVDFICQQRFIKISKTGNLILRWVKGAGIVSSPLPTTWEEFLRHVSKLTIDPNTVHDKLHLSKAMELTAVHEQEPYPSHTARFVRRQQALCREVLCGAPCYWEVECGAGGSWLCVAVSYKGIPRNGRMAPLFGRCPRSWALRKRGTVYEFWHDNKSTVITSSFRCSRVGVYLDHRAGVLAFYNVTANMSLIHKVRTRFTEPVYAGVFNPGPGIAPHPHQEAISLAAPDSCFWSNETNQFPYALAQPVAPASSSMDEDAATSSDRSLAAPPDVECAVCVGVKHRAQQACLECVASYCETHLDLHNTLHARKRHKLVEPGCLQERICPEHDKPLQVFCRTDQLCVCYLCLADKHKGHEVVTIEEEVAETQTRLGAERRECVERITNREQDVQELTQALEAFQASAEEAMERSEGAFAELMLSMEGRRRAVTELIREKEEAVVKEARELVERARQEITDLKNTAADLERLQTLSHTNDDIGFLQVRRAIKRKLSDDCLLESLMFGRTRPCKCPKQPEDGRLWPPIPAGGFGFHGPSQDCRFRRAPGPAALFMSARLRSRRRPRQRAEALKEAGILVSPAQKMREDFLQDACTLTLNPNTAHVFLGLSKDNREVTAVPLRVDRADHPERFDCRAQVLCRQSLHGRPFYWELEYRGKSWVCISVSYATIYRKGKRGPLFGRNPYSWGLRCHLTSYEFWHNNKKMPVSYDRQCSRIGVYLDHGAGVLAFYNITDNMSLIHKVQTRFTKPVYAGFGLAGKGTHVKLCDLGSKDETTTEEDYFSDSSSGESCST</sequence>
<dbReference type="Proteomes" id="UP001239994">
    <property type="component" value="Unassembled WGS sequence"/>
</dbReference>
<dbReference type="GO" id="GO:0005737">
    <property type="term" value="C:cytoplasm"/>
    <property type="evidence" value="ECO:0007669"/>
    <property type="project" value="UniProtKB-ARBA"/>
</dbReference>
<evidence type="ECO:0000256" key="3">
    <source>
        <dbReference type="ARBA" id="ARBA00022833"/>
    </source>
</evidence>
<dbReference type="SUPFAM" id="SSF57845">
    <property type="entry name" value="B-box zinc-binding domain"/>
    <property type="match status" value="2"/>
</dbReference>
<dbReference type="InterPro" id="IPR003879">
    <property type="entry name" value="Butyrophylin_SPRY"/>
</dbReference>
<dbReference type="AlphaFoldDB" id="A0AAD8YUK4"/>
<gene>
    <name evidence="8" type="ORF">P4O66_017067</name>
</gene>
<dbReference type="PROSITE" id="PS50188">
    <property type="entry name" value="B302_SPRY"/>
    <property type="match status" value="2"/>
</dbReference>
<dbReference type="InterPro" id="IPR001870">
    <property type="entry name" value="B30.2/SPRY"/>
</dbReference>
<dbReference type="InterPro" id="IPR000315">
    <property type="entry name" value="Znf_B-box"/>
</dbReference>
<dbReference type="Pfam" id="PF00643">
    <property type="entry name" value="zf-B_box"/>
    <property type="match status" value="2"/>
</dbReference>
<dbReference type="SMART" id="SM00589">
    <property type="entry name" value="PRY"/>
    <property type="match status" value="2"/>
</dbReference>
<dbReference type="InterPro" id="IPR006574">
    <property type="entry name" value="PRY"/>
</dbReference>
<feature type="domain" description="B box-type" evidence="6">
    <location>
        <begin position="628"/>
        <end position="668"/>
    </location>
</feature>
<evidence type="ECO:0000256" key="5">
    <source>
        <dbReference type="SAM" id="Coils"/>
    </source>
</evidence>
<keyword evidence="2 4" id="KW-0863">Zinc-finger</keyword>
<keyword evidence="9" id="KW-1185">Reference proteome</keyword>
<dbReference type="PANTHER" id="PTHR25465:SF5">
    <property type="entry name" value="E3 UBIQUITIN_ISG15 LIGASE TRIM25-RELATED"/>
    <property type="match status" value="1"/>
</dbReference>
<dbReference type="InterPro" id="IPR003877">
    <property type="entry name" value="SPRY_dom"/>
</dbReference>
<dbReference type="CDD" id="cd19769">
    <property type="entry name" value="Bbox2_TRIM16-like"/>
    <property type="match status" value="2"/>
</dbReference>
<dbReference type="SMART" id="SM00336">
    <property type="entry name" value="BBOX"/>
    <property type="match status" value="2"/>
</dbReference>
<evidence type="ECO:0000313" key="8">
    <source>
        <dbReference type="EMBL" id="KAK1787207.1"/>
    </source>
</evidence>
<dbReference type="EMBL" id="JAROKS010000024">
    <property type="protein sequence ID" value="KAK1787207.1"/>
    <property type="molecule type" value="Genomic_DNA"/>
</dbReference>
<dbReference type="Pfam" id="PF00622">
    <property type="entry name" value="SPRY"/>
    <property type="match status" value="2"/>
</dbReference>
<dbReference type="InterPro" id="IPR043136">
    <property type="entry name" value="B30.2/SPRY_sf"/>
</dbReference>
<dbReference type="Gene3D" id="3.30.160.60">
    <property type="entry name" value="Classic Zinc Finger"/>
    <property type="match status" value="2"/>
</dbReference>
<dbReference type="InterPro" id="IPR051051">
    <property type="entry name" value="E3_ubiq-ligase_TRIM/RNF"/>
</dbReference>
<dbReference type="SUPFAM" id="SSF49899">
    <property type="entry name" value="Concanavalin A-like lectins/glucanases"/>
    <property type="match status" value="2"/>
</dbReference>
<dbReference type="Pfam" id="PF13765">
    <property type="entry name" value="PRY"/>
    <property type="match status" value="1"/>
</dbReference>
<dbReference type="PRINTS" id="PR01407">
    <property type="entry name" value="BUTYPHLNCDUF"/>
</dbReference>
<evidence type="ECO:0000313" key="9">
    <source>
        <dbReference type="Proteomes" id="UP001239994"/>
    </source>
</evidence>
<dbReference type="Gene3D" id="4.10.830.40">
    <property type="match status" value="2"/>
</dbReference>
<evidence type="ECO:0000256" key="4">
    <source>
        <dbReference type="PROSITE-ProRule" id="PRU00024"/>
    </source>
</evidence>
<feature type="domain" description="B box-type" evidence="6">
    <location>
        <begin position="110"/>
        <end position="150"/>
    </location>
</feature>
<dbReference type="Pfam" id="PF25600">
    <property type="entry name" value="TRIM_CC"/>
    <property type="match status" value="2"/>
</dbReference>
<reference evidence="8" key="1">
    <citation type="submission" date="2023-03" db="EMBL/GenBank/DDBJ databases">
        <title>Electrophorus voltai genome.</title>
        <authorList>
            <person name="Bian C."/>
        </authorList>
    </citation>
    <scope>NUCLEOTIDE SEQUENCE</scope>
    <source>
        <strain evidence="8">CB-2022</strain>
        <tissue evidence="8">Muscle</tissue>
    </source>
</reference>
<dbReference type="GO" id="GO:0008270">
    <property type="term" value="F:zinc ion binding"/>
    <property type="evidence" value="ECO:0007669"/>
    <property type="project" value="UniProtKB-KW"/>
</dbReference>
<dbReference type="SMART" id="SM00449">
    <property type="entry name" value="SPRY"/>
    <property type="match status" value="2"/>
</dbReference>
<protein>
    <recommendedName>
        <fullName evidence="10">RING-type E3 ubiquitin transferase</fullName>
    </recommendedName>
</protein>
<dbReference type="PANTHER" id="PTHR25465">
    <property type="entry name" value="B-BOX DOMAIN CONTAINING"/>
    <property type="match status" value="1"/>
</dbReference>
<feature type="non-terminal residue" evidence="8">
    <location>
        <position position="1"/>
    </location>
</feature>
<dbReference type="Gene3D" id="2.60.120.920">
    <property type="match status" value="2"/>
</dbReference>
<accession>A0AAD8YUK4</accession>
<keyword evidence="5" id="KW-0175">Coiled coil</keyword>
<dbReference type="CDD" id="cd16040">
    <property type="entry name" value="SPRY_PRY_SNTX"/>
    <property type="match status" value="1"/>
</dbReference>
<keyword evidence="1" id="KW-0479">Metal-binding</keyword>
<feature type="coiled-coil region" evidence="5">
    <location>
        <begin position="690"/>
        <end position="717"/>
    </location>
</feature>
<keyword evidence="3" id="KW-0862">Zinc</keyword>
<feature type="domain" description="B30.2/SPRY" evidence="7">
    <location>
        <begin position="878"/>
        <end position="1074"/>
    </location>
</feature>
<evidence type="ECO:0000259" key="6">
    <source>
        <dbReference type="PROSITE" id="PS50119"/>
    </source>
</evidence>
<evidence type="ECO:0000256" key="2">
    <source>
        <dbReference type="ARBA" id="ARBA00022771"/>
    </source>
</evidence>
<dbReference type="PROSITE" id="PS50119">
    <property type="entry name" value="ZF_BBOX"/>
    <property type="match status" value="2"/>
</dbReference>